<dbReference type="CDD" id="cd06170">
    <property type="entry name" value="LuxR_C_like"/>
    <property type="match status" value="1"/>
</dbReference>
<keyword evidence="1" id="KW-0238">DNA-binding</keyword>
<protein>
    <submittedName>
        <fullName evidence="5">Two component transcriptional regulator, LuxR family</fullName>
    </submittedName>
</protein>
<dbReference type="SUPFAM" id="SSF52172">
    <property type="entry name" value="CheY-like"/>
    <property type="match status" value="1"/>
</dbReference>
<reference evidence="6" key="1">
    <citation type="submission" date="2017-02" db="EMBL/GenBank/DDBJ databases">
        <authorList>
            <person name="Varghese N."/>
            <person name="Submissions S."/>
        </authorList>
    </citation>
    <scope>NUCLEOTIDE SEQUENCE [LARGE SCALE GENOMIC DNA]</scope>
    <source>
        <strain evidence="6">SM117</strain>
    </source>
</reference>
<dbReference type="GO" id="GO:0000160">
    <property type="term" value="P:phosphorelay signal transduction system"/>
    <property type="evidence" value="ECO:0007669"/>
    <property type="project" value="InterPro"/>
</dbReference>
<gene>
    <name evidence="5" type="ORF">SAMN06295987_102764</name>
</gene>
<dbReference type="CDD" id="cd00156">
    <property type="entry name" value="REC"/>
    <property type="match status" value="1"/>
</dbReference>
<dbReference type="InterPro" id="IPR016032">
    <property type="entry name" value="Sig_transdc_resp-reg_C-effctor"/>
</dbReference>
<dbReference type="InterPro" id="IPR051015">
    <property type="entry name" value="EvgA-like"/>
</dbReference>
<accession>A0A1U6HMW4</accession>
<dbReference type="EMBL" id="FVZE01000002">
    <property type="protein sequence ID" value="SLJ96961.1"/>
    <property type="molecule type" value="Genomic_DNA"/>
</dbReference>
<evidence type="ECO:0000259" key="3">
    <source>
        <dbReference type="PROSITE" id="PS50043"/>
    </source>
</evidence>
<dbReference type="PRINTS" id="PR00038">
    <property type="entry name" value="HTHLUXR"/>
</dbReference>
<evidence type="ECO:0000313" key="5">
    <source>
        <dbReference type="EMBL" id="SLJ96961.1"/>
    </source>
</evidence>
<dbReference type="SUPFAM" id="SSF46894">
    <property type="entry name" value="C-terminal effector domain of the bipartite response regulators"/>
    <property type="match status" value="1"/>
</dbReference>
<evidence type="ECO:0000256" key="2">
    <source>
        <dbReference type="PROSITE-ProRule" id="PRU00169"/>
    </source>
</evidence>
<dbReference type="InterPro" id="IPR011006">
    <property type="entry name" value="CheY-like_superfamily"/>
</dbReference>
<dbReference type="AlphaFoldDB" id="A0A1U6HMW4"/>
<dbReference type="Pfam" id="PF00196">
    <property type="entry name" value="GerE"/>
    <property type="match status" value="1"/>
</dbReference>
<dbReference type="PANTHER" id="PTHR45566:SF2">
    <property type="entry name" value="NARL SUBFAMILY"/>
    <property type="match status" value="1"/>
</dbReference>
<dbReference type="PANTHER" id="PTHR45566">
    <property type="entry name" value="HTH-TYPE TRANSCRIPTIONAL REGULATOR YHJB-RELATED"/>
    <property type="match status" value="1"/>
</dbReference>
<dbReference type="STRING" id="428990.SAMN06295987_102764"/>
<dbReference type="GO" id="GO:0003677">
    <property type="term" value="F:DNA binding"/>
    <property type="evidence" value="ECO:0007669"/>
    <property type="project" value="UniProtKB-KW"/>
</dbReference>
<name>A0A1U6HMW4_9SPHN</name>
<evidence type="ECO:0000256" key="1">
    <source>
        <dbReference type="ARBA" id="ARBA00023125"/>
    </source>
</evidence>
<keyword evidence="6" id="KW-1185">Reference proteome</keyword>
<dbReference type="RefSeq" id="WP_054947673.1">
    <property type="nucleotide sequence ID" value="NZ_FVZE01000002.1"/>
</dbReference>
<dbReference type="PROSITE" id="PS50043">
    <property type="entry name" value="HTH_LUXR_2"/>
    <property type="match status" value="1"/>
</dbReference>
<dbReference type="PROSITE" id="PS50110">
    <property type="entry name" value="RESPONSE_REGULATORY"/>
    <property type="match status" value="1"/>
</dbReference>
<dbReference type="GO" id="GO:0006355">
    <property type="term" value="P:regulation of DNA-templated transcription"/>
    <property type="evidence" value="ECO:0007669"/>
    <property type="project" value="InterPro"/>
</dbReference>
<dbReference type="SMART" id="SM00421">
    <property type="entry name" value="HTH_LUXR"/>
    <property type="match status" value="1"/>
</dbReference>
<evidence type="ECO:0000313" key="6">
    <source>
        <dbReference type="Proteomes" id="UP000190989"/>
    </source>
</evidence>
<dbReference type="InterPro" id="IPR000792">
    <property type="entry name" value="Tscrpt_reg_LuxR_C"/>
</dbReference>
<sequence>MYRDVCLVSECEITREGLGNILKSEGFNIIGSYGAIKDLEKQDFGAEFFFVLDGIAADDQSDAVQKLKARFDTVPVVILSERFDFNTMLECFQSGAQGYIVRSMKALPLMTSLRLAAMGERVLPPDLVDVFEQQTFTPILRTAEKPDEEVNRARLSPRELDVLCCLMAGYSNKVIARELMVCEATVKVHVKAILRKLNVHNRTQAAIWASSRGLSDMELHA</sequence>
<feature type="domain" description="Response regulatory" evidence="4">
    <location>
        <begin position="4"/>
        <end position="117"/>
    </location>
</feature>
<comment type="caution">
    <text evidence="2">Lacks conserved residue(s) required for the propagation of feature annotation.</text>
</comment>
<organism evidence="5 6">
    <name type="scientific">Novosphingobium mathurense</name>
    <dbReference type="NCBI Taxonomy" id="428990"/>
    <lineage>
        <taxon>Bacteria</taxon>
        <taxon>Pseudomonadati</taxon>
        <taxon>Pseudomonadota</taxon>
        <taxon>Alphaproteobacteria</taxon>
        <taxon>Sphingomonadales</taxon>
        <taxon>Sphingomonadaceae</taxon>
        <taxon>Novosphingobium</taxon>
    </lineage>
</organism>
<dbReference type="Gene3D" id="3.40.50.2300">
    <property type="match status" value="1"/>
</dbReference>
<proteinExistence type="predicted"/>
<dbReference type="InterPro" id="IPR001789">
    <property type="entry name" value="Sig_transdc_resp-reg_receiver"/>
</dbReference>
<feature type="domain" description="HTH luxR-type" evidence="3">
    <location>
        <begin position="148"/>
        <end position="213"/>
    </location>
</feature>
<dbReference type="Proteomes" id="UP000190989">
    <property type="component" value="Unassembled WGS sequence"/>
</dbReference>
<evidence type="ECO:0000259" key="4">
    <source>
        <dbReference type="PROSITE" id="PS50110"/>
    </source>
</evidence>
<dbReference type="PROSITE" id="PS00622">
    <property type="entry name" value="HTH_LUXR_1"/>
    <property type="match status" value="1"/>
</dbReference>